<dbReference type="PANTHER" id="PTHR32145:SF20">
    <property type="entry name" value="FLAVOPROTEIN"/>
    <property type="match status" value="1"/>
</dbReference>
<gene>
    <name evidence="6" type="ORF">IAA84_13260</name>
</gene>
<dbReference type="InterPro" id="IPR029039">
    <property type="entry name" value="Flavoprotein-like_sf"/>
</dbReference>
<evidence type="ECO:0000256" key="1">
    <source>
        <dbReference type="ARBA" id="ARBA00001962"/>
    </source>
</evidence>
<keyword evidence="4" id="KW-0249">Electron transport</keyword>
<dbReference type="PROSITE" id="PS50902">
    <property type="entry name" value="FLAVODOXIN_LIKE"/>
    <property type="match status" value="1"/>
</dbReference>
<comment type="caution">
    <text evidence="6">The sequence shown here is derived from an EMBL/GenBank/DDBJ whole genome shotgun (WGS) entry which is preliminary data.</text>
</comment>
<evidence type="ECO:0000256" key="3">
    <source>
        <dbReference type="ARBA" id="ARBA00022448"/>
    </source>
</evidence>
<protein>
    <submittedName>
        <fullName evidence="6">FprA family A-type flavoprotein</fullName>
    </submittedName>
</protein>
<dbReference type="Proteomes" id="UP000824140">
    <property type="component" value="Unassembled WGS sequence"/>
</dbReference>
<feature type="domain" description="Flavodoxin-like" evidence="5">
    <location>
        <begin position="257"/>
        <end position="396"/>
    </location>
</feature>
<evidence type="ECO:0000256" key="4">
    <source>
        <dbReference type="ARBA" id="ARBA00022982"/>
    </source>
</evidence>
<dbReference type="Gene3D" id="3.60.15.10">
    <property type="entry name" value="Ribonuclease Z/Hydroxyacylglutathione hydrolase-like"/>
    <property type="match status" value="1"/>
</dbReference>
<evidence type="ECO:0000313" key="7">
    <source>
        <dbReference type="Proteomes" id="UP000824140"/>
    </source>
</evidence>
<dbReference type="Pfam" id="PF19583">
    <property type="entry name" value="ODP"/>
    <property type="match status" value="1"/>
</dbReference>
<dbReference type="GO" id="GO:0009055">
    <property type="term" value="F:electron transfer activity"/>
    <property type="evidence" value="ECO:0007669"/>
    <property type="project" value="InterPro"/>
</dbReference>
<dbReference type="SMART" id="SM00849">
    <property type="entry name" value="Lactamase_B"/>
    <property type="match status" value="1"/>
</dbReference>
<dbReference type="PANTHER" id="PTHR32145">
    <property type="entry name" value="DIFLAVIN FLAVOPROTEIN A 2-RELATED"/>
    <property type="match status" value="1"/>
</dbReference>
<dbReference type="PIRSF" id="PIRSF005243">
    <property type="entry name" value="ROO"/>
    <property type="match status" value="1"/>
</dbReference>
<dbReference type="GO" id="GO:0046872">
    <property type="term" value="F:metal ion binding"/>
    <property type="evidence" value="ECO:0007669"/>
    <property type="project" value="InterPro"/>
</dbReference>
<dbReference type="InterPro" id="IPR016440">
    <property type="entry name" value="Rubredoxin-O_OxRdtase"/>
</dbReference>
<dbReference type="AlphaFoldDB" id="A0A9D1G2V7"/>
<dbReference type="Gene3D" id="3.40.50.360">
    <property type="match status" value="1"/>
</dbReference>
<comment type="cofactor">
    <cofactor evidence="1">
        <name>Fe cation</name>
        <dbReference type="ChEBI" id="CHEBI:24875"/>
    </cofactor>
</comment>
<sequence>MQCIRKLSDDLIWIGASEHRAARFENHYPVPEGMSYNSYVLLDEKTVLFDTADSAVSEIFFENLAEALAGRALDYVIVSHMEPDHAALLFEVANRYPGATFILSAMALNMMKQFFPIDLAGRTLLVKDGDSVSTGKHTLQFFTAQMVHWPEVIVTYDAASQTLFSADAFGSFGALDGRLLSSEVAGWGHYWAEARRYYTNIVGKYGPQVQALLKKAATLTIAQICPLHGVVSRGDTIARFVEKYDAWSRYAPEENGVLIAYASVYGHTEAAVQILAAALHERGVPVTVMDAASLHPSYILSEAFRVSHIVLAATTYNNGLFPVMETLMHEIVAHNLQNRTFGIIENGSWAPVAGKILRENVQKIANTRFLEHGVTIKSALKEAQKEQLTAMAEEIAAAIAAGASA</sequence>
<dbReference type="InterPro" id="IPR045761">
    <property type="entry name" value="ODP_dom"/>
</dbReference>
<organism evidence="6 7">
    <name type="scientific">Candidatus Alectryocaccomicrobium excrementavium</name>
    <dbReference type="NCBI Taxonomy" id="2840668"/>
    <lineage>
        <taxon>Bacteria</taxon>
        <taxon>Bacillati</taxon>
        <taxon>Bacillota</taxon>
        <taxon>Clostridia</taxon>
        <taxon>Candidatus Alectryocaccomicrobium</taxon>
    </lineage>
</organism>
<evidence type="ECO:0000259" key="5">
    <source>
        <dbReference type="PROSITE" id="PS50902"/>
    </source>
</evidence>
<keyword evidence="3" id="KW-0813">Transport</keyword>
<dbReference type="InterPro" id="IPR001279">
    <property type="entry name" value="Metallo-B-lactamas"/>
</dbReference>
<dbReference type="GO" id="GO:0010181">
    <property type="term" value="F:FMN binding"/>
    <property type="evidence" value="ECO:0007669"/>
    <property type="project" value="InterPro"/>
</dbReference>
<accession>A0A9D1G2V7</accession>
<comment type="similarity">
    <text evidence="2">In the N-terminal section; belongs to the zinc metallo-hydrolase group 3 family.</text>
</comment>
<dbReference type="SUPFAM" id="SSF56281">
    <property type="entry name" value="Metallo-hydrolase/oxidoreductase"/>
    <property type="match status" value="1"/>
</dbReference>
<dbReference type="EMBL" id="DVJN01000253">
    <property type="protein sequence ID" value="HIS93977.1"/>
    <property type="molecule type" value="Genomic_DNA"/>
</dbReference>
<evidence type="ECO:0000313" key="6">
    <source>
        <dbReference type="EMBL" id="HIS93977.1"/>
    </source>
</evidence>
<dbReference type="CDD" id="cd07709">
    <property type="entry name" value="flavodiiron_proteins_MBL-fold"/>
    <property type="match status" value="1"/>
</dbReference>
<dbReference type="InterPro" id="IPR008254">
    <property type="entry name" value="Flavodoxin/NO_synth"/>
</dbReference>
<name>A0A9D1G2V7_9FIRM</name>
<evidence type="ECO:0000256" key="2">
    <source>
        <dbReference type="ARBA" id="ARBA00007121"/>
    </source>
</evidence>
<reference evidence="6" key="1">
    <citation type="submission" date="2020-10" db="EMBL/GenBank/DDBJ databases">
        <authorList>
            <person name="Gilroy R."/>
        </authorList>
    </citation>
    <scope>NUCLEOTIDE SEQUENCE</scope>
    <source>
        <strain evidence="6">13766</strain>
    </source>
</reference>
<dbReference type="InterPro" id="IPR036866">
    <property type="entry name" value="RibonucZ/Hydroxyglut_hydro"/>
</dbReference>
<dbReference type="InterPro" id="IPR051285">
    <property type="entry name" value="NADH_oxidoreductase_modular"/>
</dbReference>
<proteinExistence type="inferred from homology"/>
<dbReference type="SUPFAM" id="SSF52218">
    <property type="entry name" value="Flavoproteins"/>
    <property type="match status" value="1"/>
</dbReference>
<dbReference type="GO" id="GO:0016651">
    <property type="term" value="F:oxidoreductase activity, acting on NAD(P)H"/>
    <property type="evidence" value="ECO:0007669"/>
    <property type="project" value="UniProtKB-ARBA"/>
</dbReference>
<reference evidence="6" key="2">
    <citation type="journal article" date="2021" name="PeerJ">
        <title>Extensive microbial diversity within the chicken gut microbiome revealed by metagenomics and culture.</title>
        <authorList>
            <person name="Gilroy R."/>
            <person name="Ravi A."/>
            <person name="Getino M."/>
            <person name="Pursley I."/>
            <person name="Horton D.L."/>
            <person name="Alikhan N.F."/>
            <person name="Baker D."/>
            <person name="Gharbi K."/>
            <person name="Hall N."/>
            <person name="Watson M."/>
            <person name="Adriaenssens E.M."/>
            <person name="Foster-Nyarko E."/>
            <person name="Jarju S."/>
            <person name="Secka A."/>
            <person name="Antonio M."/>
            <person name="Oren A."/>
            <person name="Chaudhuri R.R."/>
            <person name="La Ragione R."/>
            <person name="Hildebrand F."/>
            <person name="Pallen M.J."/>
        </authorList>
    </citation>
    <scope>NUCLEOTIDE SEQUENCE</scope>
    <source>
        <strain evidence="6">13766</strain>
    </source>
</reference>